<name>A0AB36FL61_ALTMA</name>
<dbReference type="Proteomes" id="UP000095392">
    <property type="component" value="Unassembled WGS sequence"/>
</dbReference>
<gene>
    <name evidence="3" type="ORF">BFV95_4551</name>
</gene>
<dbReference type="Pfam" id="PF00589">
    <property type="entry name" value="Phage_integrase"/>
    <property type="match status" value="1"/>
</dbReference>
<keyword evidence="4" id="KW-1185">Reference proteome</keyword>
<reference evidence="3 4" key="1">
    <citation type="submission" date="2016-09" db="EMBL/GenBank/DDBJ databases">
        <title>Draft Genome Sequence of four Alteromonas macleodii strains isolated from copper coupons and grown long-term at elevated copper levels.</title>
        <authorList>
            <person name="Cusick K."/>
            <person name="Dale J."/>
            <person name="Little B."/>
            <person name="Biffinger J."/>
        </authorList>
    </citation>
    <scope>NUCLEOTIDE SEQUENCE [LARGE SCALE GENOMIC DNA]</scope>
    <source>
        <strain evidence="3 4">KCP01</strain>
    </source>
</reference>
<accession>A0AB36FL61</accession>
<dbReference type="AlphaFoldDB" id="A0AB36FL61"/>
<dbReference type="SUPFAM" id="SSF56349">
    <property type="entry name" value="DNA breaking-rejoining enzymes"/>
    <property type="match status" value="1"/>
</dbReference>
<feature type="domain" description="Tyr recombinase" evidence="2">
    <location>
        <begin position="5"/>
        <end position="259"/>
    </location>
</feature>
<dbReference type="GO" id="GO:0006310">
    <property type="term" value="P:DNA recombination"/>
    <property type="evidence" value="ECO:0007669"/>
    <property type="project" value="UniProtKB-KW"/>
</dbReference>
<organism evidence="3 4">
    <name type="scientific">Alteromonas macleodii</name>
    <name type="common">Pseudoalteromonas macleodii</name>
    <dbReference type="NCBI Taxonomy" id="28108"/>
    <lineage>
        <taxon>Bacteria</taxon>
        <taxon>Pseudomonadati</taxon>
        <taxon>Pseudomonadota</taxon>
        <taxon>Gammaproteobacteria</taxon>
        <taxon>Alteromonadales</taxon>
        <taxon>Alteromonadaceae</taxon>
        <taxon>Alteromonas/Salinimonas group</taxon>
        <taxon>Alteromonas</taxon>
    </lineage>
</organism>
<evidence type="ECO:0000313" key="4">
    <source>
        <dbReference type="Proteomes" id="UP000095392"/>
    </source>
</evidence>
<dbReference type="GO" id="GO:0003677">
    <property type="term" value="F:DNA binding"/>
    <property type="evidence" value="ECO:0007669"/>
    <property type="project" value="InterPro"/>
</dbReference>
<dbReference type="GO" id="GO:0015074">
    <property type="term" value="P:DNA integration"/>
    <property type="evidence" value="ECO:0007669"/>
    <property type="project" value="InterPro"/>
</dbReference>
<dbReference type="Gene3D" id="1.10.443.10">
    <property type="entry name" value="Intergrase catalytic core"/>
    <property type="match status" value="1"/>
</dbReference>
<sequence>MANNGKARVLTTEQWDNVFVQIEKHRHPEKNEAIMRISRNLGLRAQEIALLKLRDVVKLDTRLGQPDRTFTLYEILTVRKDITKGSNAMRTSRSKYVRKSITFKVEEFHSMLEKHAALVKAGAEIDPEMFYPAVNKKRKTKGRDLPIVSELLKSALIRYVQHRLDKDPYVKPDDPLFLSQRKRAYHPNSLQEHMALMLRSWGGVEKAKSHSGRRGVATHIIHDQKESLRTAQTALGHISPTTTVEYEEPPENKMTQVLGKIDDGS</sequence>
<comment type="caution">
    <text evidence="3">The sequence shown here is derived from an EMBL/GenBank/DDBJ whole genome shotgun (WGS) entry which is preliminary data.</text>
</comment>
<dbReference type="InterPro" id="IPR013762">
    <property type="entry name" value="Integrase-like_cat_sf"/>
</dbReference>
<dbReference type="RefSeq" id="WP_069945302.1">
    <property type="nucleotide sequence ID" value="NZ_MIPW01000063.1"/>
</dbReference>
<dbReference type="InterPro" id="IPR002104">
    <property type="entry name" value="Integrase_catalytic"/>
</dbReference>
<dbReference type="InterPro" id="IPR011010">
    <property type="entry name" value="DNA_brk_join_enz"/>
</dbReference>
<evidence type="ECO:0000313" key="3">
    <source>
        <dbReference type="EMBL" id="OES24792.1"/>
    </source>
</evidence>
<dbReference type="PROSITE" id="PS51898">
    <property type="entry name" value="TYR_RECOMBINASE"/>
    <property type="match status" value="1"/>
</dbReference>
<evidence type="ECO:0000259" key="2">
    <source>
        <dbReference type="PROSITE" id="PS51898"/>
    </source>
</evidence>
<protein>
    <submittedName>
        <fullName evidence="3">Phage integrase family protein</fullName>
    </submittedName>
</protein>
<keyword evidence="1" id="KW-0233">DNA recombination</keyword>
<evidence type="ECO:0000256" key="1">
    <source>
        <dbReference type="ARBA" id="ARBA00023172"/>
    </source>
</evidence>
<dbReference type="EMBL" id="MIPY01000058">
    <property type="protein sequence ID" value="OES24792.1"/>
    <property type="molecule type" value="Genomic_DNA"/>
</dbReference>
<proteinExistence type="predicted"/>